<dbReference type="HOGENOM" id="CLU_573951_0_0_1"/>
<dbReference type="GeneID" id="9809114"/>
<dbReference type="PRINTS" id="PR01182">
    <property type="entry name" value="ORNDCRBXLASE"/>
</dbReference>
<dbReference type="InterPro" id="IPR022644">
    <property type="entry name" value="De-COase2_N"/>
</dbReference>
<dbReference type="eggNOG" id="KOG0622">
    <property type="taxonomic scope" value="Eukaryota"/>
</dbReference>
<dbReference type="SUPFAM" id="SSF50621">
    <property type="entry name" value="Alanine racemase C-terminal domain-like"/>
    <property type="match status" value="1"/>
</dbReference>
<dbReference type="InterPro" id="IPR009006">
    <property type="entry name" value="Ala_racemase/Decarboxylase_C"/>
</dbReference>
<dbReference type="Proteomes" id="UP000483820">
    <property type="component" value="Chromosome I"/>
</dbReference>
<dbReference type="Gene3D" id="3.20.20.10">
    <property type="entry name" value="Alanine racemase"/>
    <property type="match status" value="1"/>
</dbReference>
<dbReference type="GO" id="GO:0003824">
    <property type="term" value="F:catalytic activity"/>
    <property type="evidence" value="ECO:0007669"/>
    <property type="project" value="InterPro"/>
</dbReference>
<dbReference type="InterPro" id="IPR002433">
    <property type="entry name" value="Orn_de-COase"/>
</dbReference>
<dbReference type="KEGG" id="crq:GCK72_002193"/>
<dbReference type="Proteomes" id="UP000008281">
    <property type="component" value="Unassembled WGS sequence"/>
</dbReference>
<dbReference type="PRINTS" id="PR01179">
    <property type="entry name" value="ODADCRBXLASE"/>
</dbReference>
<dbReference type="InParanoid" id="E3MGA1"/>
<dbReference type="OMA" id="MNSQPEC"/>
<dbReference type="RefSeq" id="XP_003104804.1">
    <property type="nucleotide sequence ID" value="XM_003104756.1"/>
</dbReference>
<sequence>MFLAGLMVRRRLPSSTYYTPAGEPEWSRETFGEQSIAVLSGAYRNPIEMARHVAASCGSQQPFFVMDVAAIERRLEALRVMLPRIRPNYAVACNADPVLARVLSNNIDVNFEVSNSAELELTNLYSEPTRSIFCSQLMTRKAIKTAVLSGCMTFVVENEKQMTDVMNASPEAEIVIGICLSYSSGEVPFGCSVDELEEILEMGHLLGANISGIYLELGVRASLHDYIHALHDASSMIVTANEKFLSLRYVTFGNLAIPTAEDGSVNNNDFISFCNAMNETICELFDDSIEFSANIGRFLVTNAFALCTNVIGKRALDAKFITNDDFDDGVGFVYQTNDGVYGSFGCKQMDINPLCKPLDVQKESVDEQLHFGTILGPTLDCTDVAQRITKCRQLRVGEWLVWEQMGAFTIPADSEHSVPPVYYYSGRECWQKLIHKDEQRRSPSPIVIDDNEDMGSDGEGGYASSCEDLDMAMVLEPLVEDPNEF</sequence>
<evidence type="ECO:0000256" key="1">
    <source>
        <dbReference type="SAM" id="MobiDB-lite"/>
    </source>
</evidence>
<dbReference type="STRING" id="31234.E3MGA1"/>
<protein>
    <recommendedName>
        <fullName evidence="2">Orn/DAP/Arg decarboxylase 2 N-terminal domain-containing protein</fullName>
    </recommendedName>
</protein>
<organism evidence="5">
    <name type="scientific">Caenorhabditis remanei</name>
    <name type="common">Caenorhabditis vulgaris</name>
    <dbReference type="NCBI Taxonomy" id="31234"/>
    <lineage>
        <taxon>Eukaryota</taxon>
        <taxon>Metazoa</taxon>
        <taxon>Ecdysozoa</taxon>
        <taxon>Nematoda</taxon>
        <taxon>Chromadorea</taxon>
        <taxon>Rhabditida</taxon>
        <taxon>Rhabditina</taxon>
        <taxon>Rhabditomorpha</taxon>
        <taxon>Rhabditoidea</taxon>
        <taxon>Rhabditidae</taxon>
        <taxon>Peloderinae</taxon>
        <taxon>Caenorhabditis</taxon>
    </lineage>
</organism>
<evidence type="ECO:0000313" key="3">
    <source>
        <dbReference type="EMBL" id="EFP01455.1"/>
    </source>
</evidence>
<gene>
    <name evidence="3" type="ORF">CRE_23889</name>
    <name evidence="4" type="ORF">GCK72_002193</name>
</gene>
<feature type="region of interest" description="Disordered" evidence="1">
    <location>
        <begin position="441"/>
        <end position="462"/>
    </location>
</feature>
<dbReference type="Pfam" id="PF02784">
    <property type="entry name" value="Orn_Arg_deC_N"/>
    <property type="match status" value="1"/>
</dbReference>
<reference evidence="3" key="1">
    <citation type="submission" date="2007-07" db="EMBL/GenBank/DDBJ databases">
        <title>PCAP assembly of the Caenorhabditis remanei genome.</title>
        <authorList>
            <consortium name="The Caenorhabditis remanei Sequencing Consortium"/>
            <person name="Wilson R.K."/>
        </authorList>
    </citation>
    <scope>NUCLEOTIDE SEQUENCE [LARGE SCALE GENOMIC DNA]</scope>
    <source>
        <strain evidence="3">PB4641</strain>
    </source>
</reference>
<name>E3MGA1_CAERE</name>
<dbReference type="AlphaFoldDB" id="E3MGA1"/>
<dbReference type="InterPro" id="IPR029066">
    <property type="entry name" value="PLP-binding_barrel"/>
</dbReference>
<dbReference type="InterPro" id="IPR000183">
    <property type="entry name" value="Orn/DAP/Arg_de-COase"/>
</dbReference>
<keyword evidence="5" id="KW-1185">Reference proteome</keyword>
<dbReference type="OrthoDB" id="5034579at2759"/>
<proteinExistence type="predicted"/>
<accession>E3MGA1</accession>
<dbReference type="PANTHER" id="PTHR11482:SF56">
    <property type="entry name" value="ANTIZYME INHIBITOR 1"/>
    <property type="match status" value="1"/>
</dbReference>
<dbReference type="CTD" id="9809114"/>
<evidence type="ECO:0000313" key="5">
    <source>
        <dbReference type="Proteomes" id="UP000008281"/>
    </source>
</evidence>
<evidence type="ECO:0000313" key="4">
    <source>
        <dbReference type="EMBL" id="KAF1770375.1"/>
    </source>
</evidence>
<dbReference type="EMBL" id="DS268443">
    <property type="protein sequence ID" value="EFP01455.1"/>
    <property type="molecule type" value="Genomic_DNA"/>
</dbReference>
<feature type="domain" description="Orn/DAP/Arg decarboxylase 2 N-terminal" evidence="2">
    <location>
        <begin position="69"/>
        <end position="300"/>
    </location>
</feature>
<reference evidence="4 6" key="2">
    <citation type="submission" date="2019-12" db="EMBL/GenBank/DDBJ databases">
        <title>Chromosome-level assembly of the Caenorhabditis remanei genome.</title>
        <authorList>
            <person name="Teterina A.A."/>
            <person name="Willis J.H."/>
            <person name="Phillips P.C."/>
        </authorList>
    </citation>
    <scope>NUCLEOTIDE SEQUENCE [LARGE SCALE GENOMIC DNA]</scope>
    <source>
        <strain evidence="4 6">PX506</strain>
        <tissue evidence="4">Whole organism</tissue>
    </source>
</reference>
<dbReference type="SUPFAM" id="SSF51419">
    <property type="entry name" value="PLP-binding barrel"/>
    <property type="match status" value="1"/>
</dbReference>
<dbReference type="EMBL" id="WUAV01000001">
    <property type="protein sequence ID" value="KAF1770375.1"/>
    <property type="molecule type" value="Genomic_DNA"/>
</dbReference>
<dbReference type="PANTHER" id="PTHR11482">
    <property type="entry name" value="ARGININE/DIAMINOPIMELATE/ORNITHINE DECARBOXYLASE"/>
    <property type="match status" value="1"/>
</dbReference>
<evidence type="ECO:0000313" key="6">
    <source>
        <dbReference type="Proteomes" id="UP000483820"/>
    </source>
</evidence>
<dbReference type="Gene3D" id="2.40.37.10">
    <property type="entry name" value="Lyase, Ornithine Decarboxylase, Chain A, domain 1"/>
    <property type="match status" value="1"/>
</dbReference>
<evidence type="ECO:0000259" key="2">
    <source>
        <dbReference type="Pfam" id="PF02784"/>
    </source>
</evidence>
<dbReference type="GO" id="GO:0006596">
    <property type="term" value="P:polyamine biosynthetic process"/>
    <property type="evidence" value="ECO:0007669"/>
    <property type="project" value="InterPro"/>
</dbReference>
<dbReference type="FunCoup" id="E3MGA1">
    <property type="interactions" value="55"/>
</dbReference>